<keyword evidence="4" id="KW-1185">Reference proteome</keyword>
<dbReference type="CDD" id="cd03039">
    <property type="entry name" value="GST_N_Sigma_like"/>
    <property type="match status" value="1"/>
</dbReference>
<dbReference type="Pfam" id="PF14497">
    <property type="entry name" value="GST_C_3"/>
    <property type="match status" value="1"/>
</dbReference>
<name>A0ABY7FYW9_MYAAR</name>
<dbReference type="PROSITE" id="PS50404">
    <property type="entry name" value="GST_NTER"/>
    <property type="match status" value="1"/>
</dbReference>
<evidence type="ECO:0000259" key="1">
    <source>
        <dbReference type="PROSITE" id="PS50404"/>
    </source>
</evidence>
<feature type="domain" description="GST N-terminal" evidence="1">
    <location>
        <begin position="3"/>
        <end position="84"/>
    </location>
</feature>
<protein>
    <submittedName>
        <fullName evidence="3">GST3-like protein</fullName>
    </submittedName>
</protein>
<dbReference type="InterPro" id="IPR036282">
    <property type="entry name" value="Glutathione-S-Trfase_C_sf"/>
</dbReference>
<sequence>MGEIYKLKYFKSKGNAEIIRMVFSAAGQKFEDERMDREQWLKIKPDSPFGGMPILSITKGKTETSYCQTGAIARTLARKFKLAGANEEEQLLVEEVFECVMDTQKAIIGLFSDKNDDAAKAAIKDEFVKESIPKLAKYVELRSGKGKNGYIVGSALSLADLAVFNFVDQTGGLGLVDAWNKYPVIKKHQEKVKSEKKVAEWLKKRQEYEQK</sequence>
<dbReference type="SFLD" id="SFLDG01205">
    <property type="entry name" value="AMPS.1"/>
    <property type="match status" value="1"/>
</dbReference>
<feature type="domain" description="GST C-terminal" evidence="2">
    <location>
        <begin position="86"/>
        <end position="211"/>
    </location>
</feature>
<dbReference type="PANTHER" id="PTHR11571:SF150">
    <property type="entry name" value="GLUTATHIONE S-TRANSFERASE"/>
    <property type="match status" value="1"/>
</dbReference>
<dbReference type="InterPro" id="IPR004046">
    <property type="entry name" value="GST_C"/>
</dbReference>
<dbReference type="EMBL" id="CP111025">
    <property type="protein sequence ID" value="WAR26108.1"/>
    <property type="molecule type" value="Genomic_DNA"/>
</dbReference>
<evidence type="ECO:0000313" key="3">
    <source>
        <dbReference type="EMBL" id="WAR26108.1"/>
    </source>
</evidence>
<dbReference type="PROSITE" id="PS50405">
    <property type="entry name" value="GST_CTER"/>
    <property type="match status" value="1"/>
</dbReference>
<dbReference type="Gene3D" id="1.20.1050.10">
    <property type="match status" value="1"/>
</dbReference>
<dbReference type="InterPro" id="IPR036249">
    <property type="entry name" value="Thioredoxin-like_sf"/>
</dbReference>
<dbReference type="InterPro" id="IPR004045">
    <property type="entry name" value="Glutathione_S-Trfase_N"/>
</dbReference>
<evidence type="ECO:0000259" key="2">
    <source>
        <dbReference type="PROSITE" id="PS50405"/>
    </source>
</evidence>
<dbReference type="SFLD" id="SFLDG00363">
    <property type="entry name" value="AMPS_(cytGST):_Alpha-__Mu-__Pi"/>
    <property type="match status" value="1"/>
</dbReference>
<dbReference type="SUPFAM" id="SSF52833">
    <property type="entry name" value="Thioredoxin-like"/>
    <property type="match status" value="1"/>
</dbReference>
<dbReference type="SUPFAM" id="SSF47616">
    <property type="entry name" value="GST C-terminal domain-like"/>
    <property type="match status" value="1"/>
</dbReference>
<dbReference type="PANTHER" id="PTHR11571">
    <property type="entry name" value="GLUTATHIONE S-TRANSFERASE"/>
    <property type="match status" value="1"/>
</dbReference>
<dbReference type="InterPro" id="IPR010987">
    <property type="entry name" value="Glutathione-S-Trfase_C-like"/>
</dbReference>
<dbReference type="Proteomes" id="UP001164746">
    <property type="component" value="Chromosome 14"/>
</dbReference>
<dbReference type="SFLD" id="SFLDS00019">
    <property type="entry name" value="Glutathione_Transferase_(cytos"/>
    <property type="match status" value="1"/>
</dbReference>
<dbReference type="InterPro" id="IPR040079">
    <property type="entry name" value="Glutathione_S-Trfase"/>
</dbReference>
<dbReference type="InterPro" id="IPR050213">
    <property type="entry name" value="GST_superfamily"/>
</dbReference>
<organism evidence="3 4">
    <name type="scientific">Mya arenaria</name>
    <name type="common">Soft-shell clam</name>
    <dbReference type="NCBI Taxonomy" id="6604"/>
    <lineage>
        <taxon>Eukaryota</taxon>
        <taxon>Metazoa</taxon>
        <taxon>Spiralia</taxon>
        <taxon>Lophotrochozoa</taxon>
        <taxon>Mollusca</taxon>
        <taxon>Bivalvia</taxon>
        <taxon>Autobranchia</taxon>
        <taxon>Heteroconchia</taxon>
        <taxon>Euheterodonta</taxon>
        <taxon>Imparidentia</taxon>
        <taxon>Neoheterodontei</taxon>
        <taxon>Myida</taxon>
        <taxon>Myoidea</taxon>
        <taxon>Myidae</taxon>
        <taxon>Mya</taxon>
    </lineage>
</organism>
<evidence type="ECO:0000313" key="4">
    <source>
        <dbReference type="Proteomes" id="UP001164746"/>
    </source>
</evidence>
<reference evidence="3" key="1">
    <citation type="submission" date="2022-11" db="EMBL/GenBank/DDBJ databases">
        <title>Centuries of genome instability and evolution in soft-shell clam transmissible cancer (bioRxiv).</title>
        <authorList>
            <person name="Hart S.F.M."/>
            <person name="Yonemitsu M.A."/>
            <person name="Giersch R.M."/>
            <person name="Beal B.F."/>
            <person name="Arriagada G."/>
            <person name="Davis B.W."/>
            <person name="Ostrander E.A."/>
            <person name="Goff S.P."/>
            <person name="Metzger M.J."/>
        </authorList>
    </citation>
    <scope>NUCLEOTIDE SEQUENCE</scope>
    <source>
        <strain evidence="3">MELC-2E11</strain>
        <tissue evidence="3">Siphon/mantle</tissue>
    </source>
</reference>
<gene>
    <name evidence="3" type="ORF">MAR_011812</name>
</gene>
<dbReference type="CDD" id="cd03192">
    <property type="entry name" value="GST_C_Sigma_like"/>
    <property type="match status" value="1"/>
</dbReference>
<accession>A0ABY7FYW9</accession>
<proteinExistence type="predicted"/>
<dbReference type="Gene3D" id="3.40.30.10">
    <property type="entry name" value="Glutaredoxin"/>
    <property type="match status" value="1"/>
</dbReference>